<evidence type="ECO:0000313" key="2">
    <source>
        <dbReference type="Proteomes" id="UP000309561"/>
    </source>
</evidence>
<gene>
    <name evidence="1" type="ORF">FCU45_00905</name>
</gene>
<accession>A0A4U2Z9M8</accession>
<sequence>MQEYYFEYRGGEIVATVKATSLSEALDKFDKKQDVTYDIEVNMLLPDMWTYECDELAIVAKEEFYRQQEDDDEDI</sequence>
<dbReference type="EMBL" id="SZPX01000001">
    <property type="protein sequence ID" value="TKI70979.1"/>
    <property type="molecule type" value="Genomic_DNA"/>
</dbReference>
<dbReference type="Proteomes" id="UP000309561">
    <property type="component" value="Unassembled WGS sequence"/>
</dbReference>
<dbReference type="RefSeq" id="WP_137011354.1">
    <property type="nucleotide sequence ID" value="NZ_SZPX01000001.1"/>
</dbReference>
<keyword evidence="2" id="KW-1185">Reference proteome</keyword>
<evidence type="ECO:0000313" key="1">
    <source>
        <dbReference type="EMBL" id="TKI70979.1"/>
    </source>
</evidence>
<proteinExistence type="predicted"/>
<dbReference type="AlphaFoldDB" id="A0A4U2Z9M8"/>
<protein>
    <submittedName>
        <fullName evidence="1">Uncharacterized protein</fullName>
    </submittedName>
</protein>
<reference evidence="1 2" key="1">
    <citation type="submission" date="2019-04" db="EMBL/GenBank/DDBJ databases">
        <title>Sulfurimonas crateris sp. nov. a facultative anaerobic sulfur-oxidizing chemolithautotrophic bacterium isolated from a terrestrial mud vulcano.</title>
        <authorList>
            <person name="Ratnikova N.M."/>
            <person name="Slobodkin A.I."/>
            <person name="Merkel A.Y."/>
            <person name="Novikov A."/>
            <person name="Bonch-Osmolovskaya E.A."/>
            <person name="Slobodkina G.B."/>
        </authorList>
    </citation>
    <scope>NUCLEOTIDE SEQUENCE [LARGE SCALE GENOMIC DNA]</scope>
    <source>
        <strain evidence="1 2">SN118</strain>
    </source>
</reference>
<name>A0A4U2Z9M8_9BACT</name>
<comment type="caution">
    <text evidence="1">The sequence shown here is derived from an EMBL/GenBank/DDBJ whole genome shotgun (WGS) entry which is preliminary data.</text>
</comment>
<organism evidence="1 2">
    <name type="scientific">Sulfurimonas crateris</name>
    <dbReference type="NCBI Taxonomy" id="2574727"/>
    <lineage>
        <taxon>Bacteria</taxon>
        <taxon>Pseudomonadati</taxon>
        <taxon>Campylobacterota</taxon>
        <taxon>Epsilonproteobacteria</taxon>
        <taxon>Campylobacterales</taxon>
        <taxon>Sulfurimonadaceae</taxon>
        <taxon>Sulfurimonas</taxon>
    </lineage>
</organism>